<keyword evidence="3" id="KW-1185">Reference proteome</keyword>
<evidence type="ECO:0000256" key="1">
    <source>
        <dbReference type="SAM" id="Coils"/>
    </source>
</evidence>
<evidence type="ECO:0000313" key="2">
    <source>
        <dbReference type="EMBL" id="OQV13058.1"/>
    </source>
</evidence>
<dbReference type="OrthoDB" id="10517356at2759"/>
<protein>
    <submittedName>
        <fullName evidence="2">Uncharacterized protein</fullName>
    </submittedName>
</protein>
<comment type="caution">
    <text evidence="2">The sequence shown here is derived from an EMBL/GenBank/DDBJ whole genome shotgun (WGS) entry which is preliminary data.</text>
</comment>
<gene>
    <name evidence="2" type="ORF">BV898_12715</name>
</gene>
<name>A0A1W0WD12_HYPEX</name>
<evidence type="ECO:0000313" key="3">
    <source>
        <dbReference type="Proteomes" id="UP000192578"/>
    </source>
</evidence>
<dbReference type="Proteomes" id="UP000192578">
    <property type="component" value="Unassembled WGS sequence"/>
</dbReference>
<organism evidence="2 3">
    <name type="scientific">Hypsibius exemplaris</name>
    <name type="common">Freshwater tardigrade</name>
    <dbReference type="NCBI Taxonomy" id="2072580"/>
    <lineage>
        <taxon>Eukaryota</taxon>
        <taxon>Metazoa</taxon>
        <taxon>Ecdysozoa</taxon>
        <taxon>Tardigrada</taxon>
        <taxon>Eutardigrada</taxon>
        <taxon>Parachela</taxon>
        <taxon>Hypsibioidea</taxon>
        <taxon>Hypsibiidae</taxon>
        <taxon>Hypsibius</taxon>
    </lineage>
</organism>
<proteinExistence type="predicted"/>
<dbReference type="AlphaFoldDB" id="A0A1W0WD12"/>
<keyword evidence="1" id="KW-0175">Coiled coil</keyword>
<feature type="coiled-coil region" evidence="1">
    <location>
        <begin position="29"/>
        <end position="63"/>
    </location>
</feature>
<dbReference type="EMBL" id="MTYJ01000131">
    <property type="protein sequence ID" value="OQV13058.1"/>
    <property type="molecule type" value="Genomic_DNA"/>
</dbReference>
<sequence length="72" mass="7987">MGDLVEKCRLKEKELSQIDNVIGMLRQTLAALKKGNDTASDTLDTLQRDLTSLLAEEQQLKQLLNAGNLDNC</sequence>
<reference evidence="3" key="1">
    <citation type="submission" date="2017-01" db="EMBL/GenBank/DDBJ databases">
        <title>Comparative genomics of anhydrobiosis in the tardigrade Hypsibius dujardini.</title>
        <authorList>
            <person name="Yoshida Y."/>
            <person name="Koutsovoulos G."/>
            <person name="Laetsch D."/>
            <person name="Stevens L."/>
            <person name="Kumar S."/>
            <person name="Horikawa D."/>
            <person name="Ishino K."/>
            <person name="Komine S."/>
            <person name="Tomita M."/>
            <person name="Blaxter M."/>
            <person name="Arakawa K."/>
        </authorList>
    </citation>
    <scope>NUCLEOTIDE SEQUENCE [LARGE SCALE GENOMIC DNA]</scope>
    <source>
        <strain evidence="3">Z151</strain>
    </source>
</reference>
<accession>A0A1W0WD12</accession>